<dbReference type="Pfam" id="PF03413">
    <property type="entry name" value="PepSY"/>
    <property type="match status" value="1"/>
</dbReference>
<comment type="caution">
    <text evidence="16">The sequence shown here is derived from an EMBL/GenBank/DDBJ whole genome shotgun (WGS) entry which is preliminary data.</text>
</comment>
<comment type="cofactor">
    <cofactor evidence="1 11">
        <name>Zn(2+)</name>
        <dbReference type="ChEBI" id="CHEBI:29105"/>
    </cofactor>
</comment>
<dbReference type="InterPro" id="IPR001570">
    <property type="entry name" value="Peptidase_M4_C_domain"/>
</dbReference>
<dbReference type="AlphaFoldDB" id="A0A8J2Z403"/>
<dbReference type="Pfam" id="PF01447">
    <property type="entry name" value="Peptidase_M4"/>
    <property type="match status" value="1"/>
</dbReference>
<feature type="domain" description="Peptidase M4" evidence="12">
    <location>
        <begin position="225"/>
        <end position="368"/>
    </location>
</feature>
<evidence type="ECO:0000256" key="5">
    <source>
        <dbReference type="ARBA" id="ARBA00022729"/>
    </source>
</evidence>
<keyword evidence="17" id="KW-1185">Reference proteome</keyword>
<gene>
    <name evidence="16" type="ORF">GCM10010995_12280</name>
</gene>
<evidence type="ECO:0000313" key="17">
    <source>
        <dbReference type="Proteomes" id="UP000636949"/>
    </source>
</evidence>
<dbReference type="GO" id="GO:0046872">
    <property type="term" value="F:metal ion binding"/>
    <property type="evidence" value="ECO:0007669"/>
    <property type="project" value="UniProtKB-UniRule"/>
</dbReference>
<organism evidence="16 17">
    <name type="scientific">Cysteiniphilum litorale</name>
    <dbReference type="NCBI Taxonomy" id="2056700"/>
    <lineage>
        <taxon>Bacteria</taxon>
        <taxon>Pseudomonadati</taxon>
        <taxon>Pseudomonadota</taxon>
        <taxon>Gammaproteobacteria</taxon>
        <taxon>Thiotrichales</taxon>
        <taxon>Fastidiosibacteraceae</taxon>
        <taxon>Cysteiniphilum</taxon>
    </lineage>
</organism>
<accession>A0A8J2Z403</accession>
<reference evidence="16" key="1">
    <citation type="journal article" date="2014" name="Int. J. Syst. Evol. Microbiol.">
        <title>Complete genome sequence of Corynebacterium casei LMG S-19264T (=DSM 44701T), isolated from a smear-ripened cheese.</title>
        <authorList>
            <consortium name="US DOE Joint Genome Institute (JGI-PGF)"/>
            <person name="Walter F."/>
            <person name="Albersmeier A."/>
            <person name="Kalinowski J."/>
            <person name="Ruckert C."/>
        </authorList>
    </citation>
    <scope>NUCLEOTIDE SEQUENCE</scope>
    <source>
        <strain evidence="16">CGMCC 1.15758</strain>
    </source>
</reference>
<evidence type="ECO:0000256" key="1">
    <source>
        <dbReference type="ARBA" id="ARBA00001947"/>
    </source>
</evidence>
<evidence type="ECO:0000256" key="7">
    <source>
        <dbReference type="ARBA" id="ARBA00022833"/>
    </source>
</evidence>
<dbReference type="Pfam" id="PF07504">
    <property type="entry name" value="FTP"/>
    <property type="match status" value="1"/>
</dbReference>
<dbReference type="Gene3D" id="3.10.170.10">
    <property type="match status" value="1"/>
</dbReference>
<dbReference type="PANTHER" id="PTHR33794:SF1">
    <property type="entry name" value="BACILLOLYSIN"/>
    <property type="match status" value="1"/>
</dbReference>
<dbReference type="GO" id="GO:0006508">
    <property type="term" value="P:proteolysis"/>
    <property type="evidence" value="ECO:0007669"/>
    <property type="project" value="UniProtKB-KW"/>
</dbReference>
<keyword evidence="11" id="KW-0964">Secreted</keyword>
<feature type="signal peptide" evidence="11">
    <location>
        <begin position="1"/>
        <end position="20"/>
    </location>
</feature>
<dbReference type="InterPro" id="IPR013856">
    <property type="entry name" value="Peptidase_M4_domain"/>
</dbReference>
<dbReference type="EMBL" id="BMJS01000010">
    <property type="protein sequence ID" value="GGF96590.1"/>
    <property type="molecule type" value="Genomic_DNA"/>
</dbReference>
<feature type="active site" description="Proton donor" evidence="10">
    <location>
        <position position="480"/>
    </location>
</feature>
<dbReference type="Gene3D" id="1.10.390.10">
    <property type="entry name" value="Neutral Protease Domain 2"/>
    <property type="match status" value="1"/>
</dbReference>
<dbReference type="EC" id="3.4.24.-" evidence="11"/>
<keyword evidence="5 11" id="KW-0732">Signal</keyword>
<feature type="domain" description="Peptidase M4 C-terminal" evidence="13">
    <location>
        <begin position="371"/>
        <end position="565"/>
    </location>
</feature>
<comment type="subcellular location">
    <subcellularLocation>
        <location evidence="11">Secreted</location>
    </subcellularLocation>
</comment>
<keyword evidence="6 11" id="KW-0378">Hydrolase</keyword>
<feature type="domain" description="FTP" evidence="15">
    <location>
        <begin position="72"/>
        <end position="95"/>
    </location>
</feature>
<evidence type="ECO:0000256" key="4">
    <source>
        <dbReference type="ARBA" id="ARBA00022723"/>
    </source>
</evidence>
<evidence type="ECO:0000256" key="8">
    <source>
        <dbReference type="ARBA" id="ARBA00023049"/>
    </source>
</evidence>
<keyword evidence="3 11" id="KW-0645">Protease</keyword>
<dbReference type="GO" id="GO:0005576">
    <property type="term" value="C:extracellular region"/>
    <property type="evidence" value="ECO:0007669"/>
    <property type="project" value="UniProtKB-SubCell"/>
</dbReference>
<feature type="active site" evidence="10">
    <location>
        <position position="361"/>
    </location>
</feature>
<comment type="similarity">
    <text evidence="2 11">Belongs to the peptidase M4 family.</text>
</comment>
<reference evidence="16" key="2">
    <citation type="submission" date="2020-09" db="EMBL/GenBank/DDBJ databases">
        <authorList>
            <person name="Sun Q."/>
            <person name="Zhou Y."/>
        </authorList>
    </citation>
    <scope>NUCLEOTIDE SEQUENCE</scope>
    <source>
        <strain evidence="16">CGMCC 1.15758</strain>
    </source>
</reference>
<evidence type="ECO:0000256" key="2">
    <source>
        <dbReference type="ARBA" id="ARBA00009388"/>
    </source>
</evidence>
<dbReference type="Gene3D" id="3.10.450.40">
    <property type="match status" value="1"/>
</dbReference>
<dbReference type="InterPro" id="IPR050728">
    <property type="entry name" value="Zinc_Metalloprotease_M4"/>
</dbReference>
<protein>
    <recommendedName>
        <fullName evidence="11">Neutral metalloproteinase</fullName>
        <ecNumber evidence="11">3.4.24.-</ecNumber>
    </recommendedName>
</protein>
<evidence type="ECO:0000313" key="16">
    <source>
        <dbReference type="EMBL" id="GGF96590.1"/>
    </source>
</evidence>
<dbReference type="RefSeq" id="WP_117002315.1">
    <property type="nucleotide sequence ID" value="NZ_BMJS01000010.1"/>
</dbReference>
<evidence type="ECO:0000259" key="14">
    <source>
        <dbReference type="Pfam" id="PF03413"/>
    </source>
</evidence>
<feature type="domain" description="PepSY" evidence="14">
    <location>
        <begin position="154"/>
        <end position="205"/>
    </location>
</feature>
<name>A0A8J2Z403_9GAMM</name>
<dbReference type="PRINTS" id="PR00730">
    <property type="entry name" value="THERMOLYSIN"/>
</dbReference>
<feature type="chain" id="PRO_5035337193" description="Neutral metalloproteinase" evidence="11">
    <location>
        <begin position="21"/>
        <end position="570"/>
    </location>
</feature>
<keyword evidence="7 11" id="KW-0862">Zinc</keyword>
<sequence length="570" mass="63196">MKFKKGIALVLSMLATGVYAAERVNLTNAPIDDLQGFHLKTNQIEPVSNAHVMLMAAPQTNTLNQISQSSMAGVNYERYQQYYKGIKVVGAQITIAKNIGHNMLLAANQEKANGEVVKDLNVDTNPSISAQQAITQSLTVYNENANGYQVDYLNGNAPSAELQIITENQQPKLIYQVKFFAQKANNQPQDMRYYVDAKTGQVVTSWDNIQNFEDTGPGGNEKVQEYWYGQDGMPSLDVTKKGTKCTMENTRVRTVNLQQKWDDYTTTPYPYTCGKNTGQDEINGAYSAINDAQYFGDVIIDMYKDWYGINALSENNEPMQLVMRVHYGSNYDNAFWNSKNMTFGDGSDFYPLVSLDVAGHEVSHGFTEQHSGLMYKDQSGSLNEAFSDMAGQTVRAYLLSQNETNYVKFYPEDPKGQIGWGLGETIMKGDGVALRYMNNPSQDGASADCYDPTLNGALSCKISYNQMLKKARGNQSYIVHTGSGVFNKAFYLLASTWASDNQVQGLSNQYAEGVKEAFHVMMLANVKYWTSLVNFEQAACGVVNAAKDLHYSTADVKKAFTDVGVSTANC</sequence>
<keyword evidence="8 11" id="KW-0482">Metalloprotease</keyword>
<proteinExistence type="inferred from homology"/>
<evidence type="ECO:0000256" key="9">
    <source>
        <dbReference type="ARBA" id="ARBA00023145"/>
    </source>
</evidence>
<keyword evidence="4" id="KW-0479">Metal-binding</keyword>
<comment type="function">
    <text evidence="11">Extracellular zinc metalloprotease.</text>
</comment>
<dbReference type="Pfam" id="PF02868">
    <property type="entry name" value="Peptidase_M4_C"/>
    <property type="match status" value="1"/>
</dbReference>
<evidence type="ECO:0000256" key="11">
    <source>
        <dbReference type="RuleBase" id="RU366073"/>
    </source>
</evidence>
<dbReference type="GO" id="GO:0004222">
    <property type="term" value="F:metalloendopeptidase activity"/>
    <property type="evidence" value="ECO:0007669"/>
    <property type="project" value="UniProtKB-UniRule"/>
</dbReference>
<dbReference type="InterPro" id="IPR023612">
    <property type="entry name" value="Peptidase_M4"/>
</dbReference>
<dbReference type="Proteomes" id="UP000636949">
    <property type="component" value="Unassembled WGS sequence"/>
</dbReference>
<dbReference type="SUPFAM" id="SSF55486">
    <property type="entry name" value="Metalloproteases ('zincins'), catalytic domain"/>
    <property type="match status" value="1"/>
</dbReference>
<evidence type="ECO:0000256" key="3">
    <source>
        <dbReference type="ARBA" id="ARBA00022670"/>
    </source>
</evidence>
<evidence type="ECO:0000259" key="12">
    <source>
        <dbReference type="Pfam" id="PF01447"/>
    </source>
</evidence>
<keyword evidence="9" id="KW-0865">Zymogen</keyword>
<evidence type="ECO:0000256" key="6">
    <source>
        <dbReference type="ARBA" id="ARBA00022801"/>
    </source>
</evidence>
<dbReference type="CDD" id="cd09597">
    <property type="entry name" value="M4_TLP"/>
    <property type="match status" value="1"/>
</dbReference>
<dbReference type="InterPro" id="IPR011096">
    <property type="entry name" value="FTP_domain"/>
</dbReference>
<evidence type="ECO:0000256" key="10">
    <source>
        <dbReference type="PIRSR" id="PIRSR623612-1"/>
    </source>
</evidence>
<evidence type="ECO:0000259" key="15">
    <source>
        <dbReference type="Pfam" id="PF07504"/>
    </source>
</evidence>
<dbReference type="OrthoDB" id="5378341at2"/>
<dbReference type="PANTHER" id="PTHR33794">
    <property type="entry name" value="BACILLOLYSIN"/>
    <property type="match status" value="1"/>
</dbReference>
<dbReference type="InterPro" id="IPR027268">
    <property type="entry name" value="Peptidase_M4/M1_CTD_sf"/>
</dbReference>
<evidence type="ECO:0000259" key="13">
    <source>
        <dbReference type="Pfam" id="PF02868"/>
    </source>
</evidence>
<dbReference type="InterPro" id="IPR025711">
    <property type="entry name" value="PepSY"/>
</dbReference>
<dbReference type="Gene3D" id="3.10.450.490">
    <property type="match status" value="1"/>
</dbReference>